<evidence type="ECO:0000313" key="2">
    <source>
        <dbReference type="Proteomes" id="UP000828941"/>
    </source>
</evidence>
<proteinExistence type="predicted"/>
<accession>A0ACB9KHL1</accession>
<name>A0ACB9KHL1_BAUVA</name>
<dbReference type="Proteomes" id="UP000828941">
    <property type="component" value="Chromosome 14"/>
</dbReference>
<evidence type="ECO:0000313" key="1">
    <source>
        <dbReference type="EMBL" id="KAI4296678.1"/>
    </source>
</evidence>
<sequence>MFDRRNVLLGLGGLYGAAATTLGNNPFARAVEGCNDKPIPAPDLSSCHLPNDLPTNPVRITACCPPVPSSSKDIISYSDHLKYTSKKFRVRRPAHILYYDKDYVSKFERAIAEMKKLPADDPRSFLQQAKIHCAYCNGGYPQSSTNDKTLQVHFSWLFAPFHRWYLYFFERILGELIDDPTFAIPFWNWDDPDGMHMPLMYADDINSPLYDCFRNRAHVPPKFLDLNYSSTAGDVQADDLTYVNNNLKILHTRIVDSNTPELFLGKCYHLGSEVSLKSGTAGTLETLHNIHHIWVGDPFMPNKEDMGNFYSSGFDTLFYGHHANVDRLWSVWKELDGGNRIDFTCKDWLNTEFIFYDQKKRPVKVSVVECLKDADLFYKYDGAENTWKDTNNRPTGRLPFKNANATTLPTAPAAEDISSPVVLDSAKKFLVKRPAEKRGYNENELLVIEDIEFPTNNIVKFDILINDDDAVNCTPANAEFADFFTSVPHGKSDRTIKAKHFTNITELLKTLEVSDNDKTILVTLVPRDGGESVKVGGVKIEYANLTGEIECP</sequence>
<organism evidence="1 2">
    <name type="scientific">Bauhinia variegata</name>
    <name type="common">Purple orchid tree</name>
    <name type="synonym">Phanera variegata</name>
    <dbReference type="NCBI Taxonomy" id="167791"/>
    <lineage>
        <taxon>Eukaryota</taxon>
        <taxon>Viridiplantae</taxon>
        <taxon>Streptophyta</taxon>
        <taxon>Embryophyta</taxon>
        <taxon>Tracheophyta</taxon>
        <taxon>Spermatophyta</taxon>
        <taxon>Magnoliopsida</taxon>
        <taxon>eudicotyledons</taxon>
        <taxon>Gunneridae</taxon>
        <taxon>Pentapetalae</taxon>
        <taxon>rosids</taxon>
        <taxon>fabids</taxon>
        <taxon>Fabales</taxon>
        <taxon>Fabaceae</taxon>
        <taxon>Cercidoideae</taxon>
        <taxon>Cercideae</taxon>
        <taxon>Bauhiniinae</taxon>
        <taxon>Bauhinia</taxon>
    </lineage>
</organism>
<reference evidence="1 2" key="1">
    <citation type="journal article" date="2022" name="DNA Res.">
        <title>Chromosomal-level genome assembly of the orchid tree Bauhinia variegata (Leguminosae; Cercidoideae) supports the allotetraploid origin hypothesis of Bauhinia.</title>
        <authorList>
            <person name="Zhong Y."/>
            <person name="Chen Y."/>
            <person name="Zheng D."/>
            <person name="Pang J."/>
            <person name="Liu Y."/>
            <person name="Luo S."/>
            <person name="Meng S."/>
            <person name="Qian L."/>
            <person name="Wei D."/>
            <person name="Dai S."/>
            <person name="Zhou R."/>
        </authorList>
    </citation>
    <scope>NUCLEOTIDE SEQUENCE [LARGE SCALE GENOMIC DNA]</scope>
    <source>
        <strain evidence="1">BV-YZ2020</strain>
    </source>
</reference>
<keyword evidence="2" id="KW-1185">Reference proteome</keyword>
<dbReference type="EMBL" id="CM039439">
    <property type="protein sequence ID" value="KAI4296678.1"/>
    <property type="molecule type" value="Genomic_DNA"/>
</dbReference>
<gene>
    <name evidence="1" type="ORF">L6164_036619</name>
</gene>
<comment type="caution">
    <text evidence="1">The sequence shown here is derived from an EMBL/GenBank/DDBJ whole genome shotgun (WGS) entry which is preliminary data.</text>
</comment>
<protein>
    <submittedName>
        <fullName evidence="1">Uncharacterized protein</fullName>
    </submittedName>
</protein>